<dbReference type="AlphaFoldDB" id="A0A3L8P6D5"/>
<organism evidence="1 2">
    <name type="scientific">Nocardioides mangrovicus</name>
    <dbReference type="NCBI Taxonomy" id="2478913"/>
    <lineage>
        <taxon>Bacteria</taxon>
        <taxon>Bacillati</taxon>
        <taxon>Actinomycetota</taxon>
        <taxon>Actinomycetes</taxon>
        <taxon>Propionibacteriales</taxon>
        <taxon>Nocardioidaceae</taxon>
        <taxon>Nocardioides</taxon>
    </lineage>
</organism>
<dbReference type="Gene3D" id="1.20.120.450">
    <property type="entry name" value="dinb family like domain"/>
    <property type="match status" value="1"/>
</dbReference>
<name>A0A3L8P6D5_9ACTN</name>
<dbReference type="RefSeq" id="WP_121805145.1">
    <property type="nucleotide sequence ID" value="NZ_RDBE01000005.1"/>
</dbReference>
<sequence>MTESQREPAPRSDGGEVELALAFLDFARSSVVKKLDGLSESEARRVVLPTGTSLPRLVRHLTDGERYWFGVVLRGVGEEPDWEAARAASDAQPVADLVAGYEAAITASNDAVREAGDPAAVSAGRVDGETRTVRWILAHMTSETARHAGHADVVRELTDGVTGR</sequence>
<reference evidence="1 2" key="1">
    <citation type="submission" date="2018-10" db="EMBL/GenBank/DDBJ databases">
        <title>Marmoricola sp. 4Q3S-7 whole genome shotgun sequence.</title>
        <authorList>
            <person name="Li F."/>
        </authorList>
    </citation>
    <scope>NUCLEOTIDE SEQUENCE [LARGE SCALE GENOMIC DNA]</scope>
    <source>
        <strain evidence="1 2">4Q3S-7</strain>
    </source>
</reference>
<dbReference type="OrthoDB" id="4548523at2"/>
<protein>
    <submittedName>
        <fullName evidence="1">DinB family protein</fullName>
    </submittedName>
</protein>
<dbReference type="SUPFAM" id="SSF109854">
    <property type="entry name" value="DinB/YfiT-like putative metalloenzymes"/>
    <property type="match status" value="1"/>
</dbReference>
<dbReference type="Pfam" id="PF04978">
    <property type="entry name" value="MST"/>
    <property type="match status" value="1"/>
</dbReference>
<evidence type="ECO:0000313" key="2">
    <source>
        <dbReference type="Proteomes" id="UP000281708"/>
    </source>
</evidence>
<dbReference type="InterPro" id="IPR007061">
    <property type="entry name" value="MST-like"/>
</dbReference>
<accession>A0A3L8P6D5</accession>
<proteinExistence type="predicted"/>
<gene>
    <name evidence="1" type="ORF">D9V37_05405</name>
</gene>
<keyword evidence="2" id="KW-1185">Reference proteome</keyword>
<dbReference type="InterPro" id="IPR034660">
    <property type="entry name" value="DinB/YfiT-like"/>
</dbReference>
<dbReference type="EMBL" id="RDBE01000005">
    <property type="protein sequence ID" value="RLV50169.1"/>
    <property type="molecule type" value="Genomic_DNA"/>
</dbReference>
<dbReference type="Proteomes" id="UP000281708">
    <property type="component" value="Unassembled WGS sequence"/>
</dbReference>
<comment type="caution">
    <text evidence="1">The sequence shown here is derived from an EMBL/GenBank/DDBJ whole genome shotgun (WGS) entry which is preliminary data.</text>
</comment>
<evidence type="ECO:0000313" key="1">
    <source>
        <dbReference type="EMBL" id="RLV50169.1"/>
    </source>
</evidence>